<dbReference type="Proteomes" id="UP000235388">
    <property type="component" value="Unassembled WGS sequence"/>
</dbReference>
<evidence type="ECO:0000313" key="3">
    <source>
        <dbReference type="Proteomes" id="UP000235388"/>
    </source>
</evidence>
<organism evidence="2 3">
    <name type="scientific">Puccinia coronata f. sp. avenae</name>
    <dbReference type="NCBI Taxonomy" id="200324"/>
    <lineage>
        <taxon>Eukaryota</taxon>
        <taxon>Fungi</taxon>
        <taxon>Dikarya</taxon>
        <taxon>Basidiomycota</taxon>
        <taxon>Pucciniomycotina</taxon>
        <taxon>Pucciniomycetes</taxon>
        <taxon>Pucciniales</taxon>
        <taxon>Pucciniaceae</taxon>
        <taxon>Puccinia</taxon>
    </lineage>
</organism>
<feature type="region of interest" description="Disordered" evidence="1">
    <location>
        <begin position="36"/>
        <end position="81"/>
    </location>
</feature>
<dbReference type="STRING" id="200324.A0A2N5V581"/>
<protein>
    <submittedName>
        <fullName evidence="2">Uncharacterized protein</fullName>
    </submittedName>
</protein>
<sequence length="129" mass="14479">MSDNVPPHDQRKPRDVMATIHRLTPKTHAKCKQLGLAQSQTASGNNPFQWSGGRSINKQSDTIPGLGQPSKANMVKGKQTSRDNLIPISTTFIPKITALSADNWRCTEHHNHQHRMKPPAYWTWLSSTM</sequence>
<comment type="caution">
    <text evidence="2">The sequence shown here is derived from an EMBL/GenBank/DDBJ whole genome shotgun (WGS) entry which is preliminary data.</text>
</comment>
<feature type="compositionally biased region" description="Polar residues" evidence="1">
    <location>
        <begin position="36"/>
        <end position="62"/>
    </location>
</feature>
<evidence type="ECO:0000313" key="2">
    <source>
        <dbReference type="EMBL" id="PLW45056.1"/>
    </source>
</evidence>
<dbReference type="EMBL" id="PGCJ01000131">
    <property type="protein sequence ID" value="PLW45056.1"/>
    <property type="molecule type" value="Genomic_DNA"/>
</dbReference>
<dbReference type="AlphaFoldDB" id="A0A2N5V581"/>
<gene>
    <name evidence="2" type="ORF">PCANC_09540</name>
</gene>
<reference evidence="2 3" key="1">
    <citation type="submission" date="2017-11" db="EMBL/GenBank/DDBJ databases">
        <title>De novo assembly and phasing of dikaryotic genomes from two isolates of Puccinia coronata f. sp. avenae, the causal agent of oat crown rust.</title>
        <authorList>
            <person name="Miller M.E."/>
            <person name="Zhang Y."/>
            <person name="Omidvar V."/>
            <person name="Sperschneider J."/>
            <person name="Schwessinger B."/>
            <person name="Raley C."/>
            <person name="Palmer J.M."/>
            <person name="Garnica D."/>
            <person name="Upadhyaya N."/>
            <person name="Rathjen J."/>
            <person name="Taylor J.M."/>
            <person name="Park R.F."/>
            <person name="Dodds P.N."/>
            <person name="Hirsch C.D."/>
            <person name="Kianian S.F."/>
            <person name="Figueroa M."/>
        </authorList>
    </citation>
    <scope>NUCLEOTIDE SEQUENCE [LARGE SCALE GENOMIC DNA]</scope>
    <source>
        <strain evidence="2">12NC29</strain>
    </source>
</reference>
<keyword evidence="3" id="KW-1185">Reference proteome</keyword>
<name>A0A2N5V581_9BASI</name>
<accession>A0A2N5V581</accession>
<evidence type="ECO:0000256" key="1">
    <source>
        <dbReference type="SAM" id="MobiDB-lite"/>
    </source>
</evidence>
<proteinExistence type="predicted"/>